<dbReference type="Gene3D" id="3.90.1140.10">
    <property type="entry name" value="Cyclic phosphodiesterase"/>
    <property type="match status" value="1"/>
</dbReference>
<dbReference type="GO" id="GO:0034237">
    <property type="term" value="F:protein kinase A regulatory subunit binding"/>
    <property type="evidence" value="ECO:0007669"/>
    <property type="project" value="TreeGrafter"/>
</dbReference>
<dbReference type="GO" id="GO:0010738">
    <property type="term" value="P:regulation of protein kinase A signaling"/>
    <property type="evidence" value="ECO:0007669"/>
    <property type="project" value="TreeGrafter"/>
</dbReference>
<dbReference type="SUPFAM" id="SSF55144">
    <property type="entry name" value="LigT-like"/>
    <property type="match status" value="1"/>
</dbReference>
<dbReference type="GO" id="GO:0005829">
    <property type="term" value="C:cytosol"/>
    <property type="evidence" value="ECO:0007669"/>
    <property type="project" value="TreeGrafter"/>
</dbReference>
<dbReference type="OrthoDB" id="277832at2759"/>
<proteinExistence type="predicted"/>
<dbReference type="InterPro" id="IPR019510">
    <property type="entry name" value="AKAP7-like_phosphoesterase"/>
</dbReference>
<name>A0A1W0WHK5_HYPEX</name>
<dbReference type="InterPro" id="IPR052641">
    <property type="entry name" value="AKAP7_isoform_gamma"/>
</dbReference>
<evidence type="ECO:0000259" key="2">
    <source>
        <dbReference type="Pfam" id="PF10469"/>
    </source>
</evidence>
<dbReference type="Proteomes" id="UP000192578">
    <property type="component" value="Unassembled WGS sequence"/>
</dbReference>
<reference evidence="4" key="1">
    <citation type="submission" date="2017-01" db="EMBL/GenBank/DDBJ databases">
        <title>Comparative genomics of anhydrobiosis in the tardigrade Hypsibius dujardini.</title>
        <authorList>
            <person name="Yoshida Y."/>
            <person name="Koutsovoulos G."/>
            <person name="Laetsch D."/>
            <person name="Stevens L."/>
            <person name="Kumar S."/>
            <person name="Horikawa D."/>
            <person name="Ishino K."/>
            <person name="Komine S."/>
            <person name="Tomita M."/>
            <person name="Blaxter M."/>
            <person name="Arakawa K."/>
        </authorList>
    </citation>
    <scope>NUCLEOTIDE SEQUENCE [LARGE SCALE GENOMIC DNA]</scope>
    <source>
        <strain evidence="4">Z151</strain>
    </source>
</reference>
<organism evidence="3 4">
    <name type="scientific">Hypsibius exemplaris</name>
    <name type="common">Freshwater tardigrade</name>
    <dbReference type="NCBI Taxonomy" id="2072580"/>
    <lineage>
        <taxon>Eukaryota</taxon>
        <taxon>Metazoa</taxon>
        <taxon>Ecdysozoa</taxon>
        <taxon>Tardigrada</taxon>
        <taxon>Eutardigrada</taxon>
        <taxon>Parachela</taxon>
        <taxon>Hypsibioidea</taxon>
        <taxon>Hypsibiidae</taxon>
        <taxon>Hypsibius</taxon>
    </lineage>
</organism>
<dbReference type="AlphaFoldDB" id="A0A1W0WHK5"/>
<evidence type="ECO:0000256" key="1">
    <source>
        <dbReference type="SAM" id="MobiDB-lite"/>
    </source>
</evidence>
<sequence length="256" mass="28029">MADHLNPSDNGASHFSRTGSEASVDASLSSGATNRNTGKRAAAGGKPSHQPNYFIAVPVSNPGIHEAASTVHQGILEKNAALQPAMVSITKSHITLMVLRLDGDEDIAKARLALDACHAKLTCAPDKPTWPVAVPFRGLSHFNHSVLYIDPVESDGLTRLHHMAGIVESCFADHGLHTPDARNKFTPHLTLMKLSKAPELRRKNIKRIHTEVYEAFREHDFGVEHISRLQLCSMTLPQDAKTGYYFCEKEVDLLLS</sequence>
<evidence type="ECO:0000313" key="4">
    <source>
        <dbReference type="Proteomes" id="UP000192578"/>
    </source>
</evidence>
<comment type="caution">
    <text evidence="3">The sequence shown here is derived from an EMBL/GenBank/DDBJ whole genome shotgun (WGS) entry which is preliminary data.</text>
</comment>
<dbReference type="PANTHER" id="PTHR15934">
    <property type="entry name" value="RNA 2',3'-CYCLIC PHOSPHODIESTERASE"/>
    <property type="match status" value="1"/>
</dbReference>
<feature type="compositionally biased region" description="Polar residues" evidence="1">
    <location>
        <begin position="7"/>
        <end position="36"/>
    </location>
</feature>
<keyword evidence="4" id="KW-1185">Reference proteome</keyword>
<dbReference type="InterPro" id="IPR009097">
    <property type="entry name" value="Cyclic_Pdiesterase"/>
</dbReference>
<dbReference type="EMBL" id="MTYJ01000102">
    <property type="protein sequence ID" value="OQV14603.1"/>
    <property type="molecule type" value="Genomic_DNA"/>
</dbReference>
<dbReference type="Pfam" id="PF10469">
    <property type="entry name" value="AKAP7_NLS"/>
    <property type="match status" value="1"/>
</dbReference>
<accession>A0A1W0WHK5</accession>
<gene>
    <name evidence="3" type="ORF">BV898_11222</name>
</gene>
<evidence type="ECO:0000313" key="3">
    <source>
        <dbReference type="EMBL" id="OQV14603.1"/>
    </source>
</evidence>
<feature type="domain" description="A-kinase anchor protein 7-like phosphoesterase" evidence="2">
    <location>
        <begin position="51"/>
        <end position="253"/>
    </location>
</feature>
<dbReference type="PANTHER" id="PTHR15934:SF2">
    <property type="entry name" value="A-KINASE ANCHOR PROTEIN 7-LIKE PHOSPHOESTERASE DOMAIN-CONTAINING PROTEIN"/>
    <property type="match status" value="1"/>
</dbReference>
<protein>
    <submittedName>
        <fullName evidence="3">A-kinase anchor protein 7 isoform gamma</fullName>
    </submittedName>
</protein>
<feature type="region of interest" description="Disordered" evidence="1">
    <location>
        <begin position="1"/>
        <end position="49"/>
    </location>
</feature>